<sequence length="71" mass="7747">MSNRDTAQSQALGMRVADLKAKMQDAQVTESEMKSFQKVAAIMEDRAGRIQGDDLIAASFVTDMLPSSQKP</sequence>
<evidence type="ECO:0000313" key="1">
    <source>
        <dbReference type="EMBL" id="MFC3322137.1"/>
    </source>
</evidence>
<reference evidence="2" key="1">
    <citation type="journal article" date="2019" name="Int. J. Syst. Evol. Microbiol.">
        <title>The Global Catalogue of Microorganisms (GCM) 10K type strain sequencing project: providing services to taxonomists for standard genome sequencing and annotation.</title>
        <authorList>
            <consortium name="The Broad Institute Genomics Platform"/>
            <consortium name="The Broad Institute Genome Sequencing Center for Infectious Disease"/>
            <person name="Wu L."/>
            <person name="Ma J."/>
        </authorList>
    </citation>
    <scope>NUCLEOTIDE SEQUENCE [LARGE SCALE GENOMIC DNA]</scope>
    <source>
        <strain evidence="2">ICMP 19515</strain>
    </source>
</reference>
<protein>
    <submittedName>
        <fullName evidence="1">Uncharacterized protein</fullName>
    </submittedName>
</protein>
<name>A0ABV7MJS4_9HYPH</name>
<accession>A0ABV7MJS4</accession>
<dbReference type="RefSeq" id="WP_378978748.1">
    <property type="nucleotide sequence ID" value="NZ_JBHRVD010000001.1"/>
</dbReference>
<evidence type="ECO:0000313" key="2">
    <source>
        <dbReference type="Proteomes" id="UP001595648"/>
    </source>
</evidence>
<dbReference type="EMBL" id="JBHRVD010000001">
    <property type="protein sequence ID" value="MFC3322137.1"/>
    <property type="molecule type" value="Genomic_DNA"/>
</dbReference>
<keyword evidence="2" id="KW-1185">Reference proteome</keyword>
<comment type="caution">
    <text evidence="1">The sequence shown here is derived from an EMBL/GenBank/DDBJ whole genome shotgun (WGS) entry which is preliminary data.</text>
</comment>
<proteinExistence type="predicted"/>
<dbReference type="Proteomes" id="UP001595648">
    <property type="component" value="Unassembled WGS sequence"/>
</dbReference>
<organism evidence="1 2">
    <name type="scientific">Mesorhizobium cantuariense</name>
    <dbReference type="NCBI Taxonomy" id="1300275"/>
    <lineage>
        <taxon>Bacteria</taxon>
        <taxon>Pseudomonadati</taxon>
        <taxon>Pseudomonadota</taxon>
        <taxon>Alphaproteobacteria</taxon>
        <taxon>Hyphomicrobiales</taxon>
        <taxon>Phyllobacteriaceae</taxon>
        <taxon>Mesorhizobium</taxon>
    </lineage>
</organism>
<gene>
    <name evidence="1" type="ORF">ACFOJ9_10135</name>
</gene>